<feature type="binding site" evidence="19">
    <location>
        <position position="88"/>
    </location>
    <ligand>
        <name>GTP</name>
        <dbReference type="ChEBI" id="CHEBI:37565"/>
    </ligand>
</feature>
<accession>A0AAE3E2C8</accession>
<comment type="pathway">
    <text evidence="6">Cofactor biosynthesis; adenosylcobalamin biosynthesis; adenosylcobalamin from cob(II)yrinate a,c-diamide: step 5/7.</text>
</comment>
<comment type="catalytic activity">
    <reaction evidence="3">
        <text>adenosylcob(III)inamide + GTP = adenosylcob(III)inamide phosphate + GDP + H(+)</text>
        <dbReference type="Rhea" id="RHEA:15765"/>
        <dbReference type="ChEBI" id="CHEBI:2480"/>
        <dbReference type="ChEBI" id="CHEBI:15378"/>
        <dbReference type="ChEBI" id="CHEBI:37565"/>
        <dbReference type="ChEBI" id="CHEBI:58189"/>
        <dbReference type="ChEBI" id="CHEBI:58502"/>
        <dbReference type="EC" id="2.7.1.156"/>
    </reaction>
</comment>
<dbReference type="Gene3D" id="3.40.50.300">
    <property type="entry name" value="P-loop containing nucleotide triphosphate hydrolases"/>
    <property type="match status" value="1"/>
</dbReference>
<evidence type="ECO:0000256" key="19">
    <source>
        <dbReference type="PIRSR" id="PIRSR006135-2"/>
    </source>
</evidence>
<evidence type="ECO:0000256" key="11">
    <source>
        <dbReference type="ARBA" id="ARBA00022679"/>
    </source>
</evidence>
<feature type="binding site" evidence="19">
    <location>
        <begin position="7"/>
        <end position="14"/>
    </location>
    <ligand>
        <name>GTP</name>
        <dbReference type="ChEBI" id="CHEBI:37565"/>
    </ligand>
</feature>
<dbReference type="EC" id="2.7.7.62" evidence="9"/>
<feature type="binding site" evidence="19">
    <location>
        <begin position="51"/>
        <end position="54"/>
    </location>
    <ligand>
        <name>GTP</name>
        <dbReference type="ChEBI" id="CHEBI:37565"/>
    </ligand>
</feature>
<evidence type="ECO:0000256" key="3">
    <source>
        <dbReference type="ARBA" id="ARBA00001522"/>
    </source>
</evidence>
<name>A0AAE3E2C8_9FIRM</name>
<comment type="catalytic activity">
    <reaction evidence="1">
        <text>adenosylcob(III)inamide + ATP = adenosylcob(III)inamide phosphate + ADP + H(+)</text>
        <dbReference type="Rhea" id="RHEA:15769"/>
        <dbReference type="ChEBI" id="CHEBI:2480"/>
        <dbReference type="ChEBI" id="CHEBI:15378"/>
        <dbReference type="ChEBI" id="CHEBI:30616"/>
        <dbReference type="ChEBI" id="CHEBI:58502"/>
        <dbReference type="ChEBI" id="CHEBI:456216"/>
        <dbReference type="EC" id="2.7.1.156"/>
    </reaction>
</comment>
<evidence type="ECO:0000256" key="15">
    <source>
        <dbReference type="ARBA" id="ARBA00023134"/>
    </source>
</evidence>
<dbReference type="RefSeq" id="WP_262536144.1">
    <property type="nucleotide sequence ID" value="NZ_JAJEQN010000004.1"/>
</dbReference>
<evidence type="ECO:0000313" key="21">
    <source>
        <dbReference type="Proteomes" id="UP001198200"/>
    </source>
</evidence>
<dbReference type="InterPro" id="IPR003203">
    <property type="entry name" value="CobU/CobP"/>
</dbReference>
<keyword evidence="21" id="KW-1185">Reference proteome</keyword>
<dbReference type="PANTHER" id="PTHR34848">
    <property type="match status" value="1"/>
</dbReference>
<evidence type="ECO:0000256" key="1">
    <source>
        <dbReference type="ARBA" id="ARBA00000312"/>
    </source>
</evidence>
<keyword evidence="14" id="KW-0067">ATP-binding</keyword>
<keyword evidence="20" id="KW-0548">Nucleotidyltransferase</keyword>
<keyword evidence="11" id="KW-0808">Transferase</keyword>
<protein>
    <recommendedName>
        <fullName evidence="16">Adenosylcobinamide kinase</fullName>
        <ecNumber evidence="8">2.7.1.156</ecNumber>
        <ecNumber evidence="9">2.7.7.62</ecNumber>
    </recommendedName>
    <alternativeName>
        <fullName evidence="17">Adenosylcobinamide-phosphate guanylyltransferase</fullName>
    </alternativeName>
</protein>
<dbReference type="PANTHER" id="PTHR34848:SF1">
    <property type="entry name" value="BIFUNCTIONAL ADENOSYLCOBALAMIN BIOSYNTHESIS PROTEIN COBU"/>
    <property type="match status" value="1"/>
</dbReference>
<dbReference type="SUPFAM" id="SSF52540">
    <property type="entry name" value="P-loop containing nucleoside triphosphate hydrolases"/>
    <property type="match status" value="1"/>
</dbReference>
<dbReference type="Pfam" id="PF02283">
    <property type="entry name" value="CobU"/>
    <property type="match status" value="1"/>
</dbReference>
<evidence type="ECO:0000256" key="16">
    <source>
        <dbReference type="ARBA" id="ARBA00029570"/>
    </source>
</evidence>
<dbReference type="PIRSF" id="PIRSF006135">
    <property type="entry name" value="CobU"/>
    <property type="match status" value="1"/>
</dbReference>
<dbReference type="GO" id="GO:0005524">
    <property type="term" value="F:ATP binding"/>
    <property type="evidence" value="ECO:0007669"/>
    <property type="project" value="UniProtKB-KW"/>
</dbReference>
<evidence type="ECO:0000256" key="8">
    <source>
        <dbReference type="ARBA" id="ARBA00012016"/>
    </source>
</evidence>
<keyword evidence="13 20" id="KW-0418">Kinase</keyword>
<proteinExistence type="inferred from homology"/>
<dbReference type="AlphaFoldDB" id="A0AAE3E2C8"/>
<dbReference type="EMBL" id="JAJEQN010000004">
    <property type="protein sequence ID" value="MCC2220470.1"/>
    <property type="molecule type" value="Genomic_DNA"/>
</dbReference>
<feature type="binding site" evidence="19">
    <location>
        <position position="63"/>
    </location>
    <ligand>
        <name>GTP</name>
        <dbReference type="ChEBI" id="CHEBI:37565"/>
    </ligand>
</feature>
<evidence type="ECO:0000256" key="14">
    <source>
        <dbReference type="ARBA" id="ARBA00022840"/>
    </source>
</evidence>
<dbReference type="InterPro" id="IPR027417">
    <property type="entry name" value="P-loop_NTPase"/>
</dbReference>
<evidence type="ECO:0000256" key="4">
    <source>
        <dbReference type="ARBA" id="ARBA00003889"/>
    </source>
</evidence>
<sequence length="180" mass="20262">MIYLVTGGSGSGKSAYAESLLSEFENIRSRYYIATMQVYGEEGKKRVERHRRLRAGKGFITSEQTVQIEQALKKFKDSDKMSYVALVECVSNLTANEMFDENGQRSEDEVVRRVVSGLKVLSQSVRELVIVTNNVFDDGITYDESTMAYIRALARINIELAAWADEVTEVVAGCPVIWKK</sequence>
<evidence type="ECO:0000256" key="17">
    <source>
        <dbReference type="ARBA" id="ARBA00030571"/>
    </source>
</evidence>
<keyword evidence="10" id="KW-0169">Cobalamin biosynthesis</keyword>
<dbReference type="EC" id="2.7.1.156" evidence="8"/>
<evidence type="ECO:0000256" key="7">
    <source>
        <dbReference type="ARBA" id="ARBA00007490"/>
    </source>
</evidence>
<dbReference type="CDD" id="cd00544">
    <property type="entry name" value="CobU"/>
    <property type="match status" value="1"/>
</dbReference>
<evidence type="ECO:0000256" key="18">
    <source>
        <dbReference type="PIRSR" id="PIRSR006135-1"/>
    </source>
</evidence>
<dbReference type="GO" id="GO:0008820">
    <property type="term" value="F:cobinamide phosphate guanylyltransferase activity"/>
    <property type="evidence" value="ECO:0007669"/>
    <property type="project" value="UniProtKB-EC"/>
</dbReference>
<comment type="caution">
    <text evidence="20">The sequence shown here is derived from an EMBL/GenBank/DDBJ whole genome shotgun (WGS) entry which is preliminary data.</text>
</comment>
<dbReference type="GO" id="GO:0005525">
    <property type="term" value="F:GTP binding"/>
    <property type="evidence" value="ECO:0007669"/>
    <property type="project" value="UniProtKB-KW"/>
</dbReference>
<evidence type="ECO:0000256" key="9">
    <source>
        <dbReference type="ARBA" id="ARBA00012523"/>
    </source>
</evidence>
<reference evidence="20 21" key="1">
    <citation type="submission" date="2021-10" db="EMBL/GenBank/DDBJ databases">
        <title>Anaerobic single-cell dispensing facilitates the cultivation of human gut bacteria.</title>
        <authorList>
            <person name="Afrizal A."/>
        </authorList>
    </citation>
    <scope>NUCLEOTIDE SEQUENCE [LARGE SCALE GENOMIC DNA]</scope>
    <source>
        <strain evidence="20 21">CLA-AA-H224</strain>
    </source>
</reference>
<evidence type="ECO:0000313" key="20">
    <source>
        <dbReference type="EMBL" id="MCC2220470.1"/>
    </source>
</evidence>
<dbReference type="GO" id="GO:0043752">
    <property type="term" value="F:adenosylcobinamide kinase activity"/>
    <property type="evidence" value="ECO:0007669"/>
    <property type="project" value="UniProtKB-EC"/>
</dbReference>
<comment type="function">
    <text evidence="4">Catalyzes ATP-dependent phosphorylation of adenosylcobinamide and addition of GMP to adenosylcobinamide phosphate.</text>
</comment>
<evidence type="ECO:0000256" key="5">
    <source>
        <dbReference type="ARBA" id="ARBA00004692"/>
    </source>
</evidence>
<dbReference type="Proteomes" id="UP001198200">
    <property type="component" value="Unassembled WGS sequence"/>
</dbReference>
<evidence type="ECO:0000256" key="12">
    <source>
        <dbReference type="ARBA" id="ARBA00022741"/>
    </source>
</evidence>
<dbReference type="GO" id="GO:0009236">
    <property type="term" value="P:cobalamin biosynthetic process"/>
    <property type="evidence" value="ECO:0007669"/>
    <property type="project" value="UniProtKB-KW"/>
</dbReference>
<comment type="similarity">
    <text evidence="7">Belongs to the CobU/CobP family.</text>
</comment>
<organism evidence="20 21">
    <name type="scientific">Anthropogastromicrobium aceti</name>
    <dbReference type="NCBI Taxonomy" id="2981768"/>
    <lineage>
        <taxon>Bacteria</taxon>
        <taxon>Bacillati</taxon>
        <taxon>Bacillota</taxon>
        <taxon>Clostridia</taxon>
        <taxon>Lachnospirales</taxon>
        <taxon>Lachnospiraceae</taxon>
        <taxon>Anthropogastromicrobium</taxon>
    </lineage>
</organism>
<feature type="active site" description="GMP-histidine intermediate" evidence="18">
    <location>
        <position position="50"/>
    </location>
</feature>
<evidence type="ECO:0000256" key="2">
    <source>
        <dbReference type="ARBA" id="ARBA00000711"/>
    </source>
</evidence>
<evidence type="ECO:0000256" key="10">
    <source>
        <dbReference type="ARBA" id="ARBA00022573"/>
    </source>
</evidence>
<evidence type="ECO:0000256" key="13">
    <source>
        <dbReference type="ARBA" id="ARBA00022777"/>
    </source>
</evidence>
<comment type="pathway">
    <text evidence="5">Cofactor biosynthesis; adenosylcobalamin biosynthesis; adenosylcobalamin from cob(II)yrinate a,c-diamide: step 6/7.</text>
</comment>
<comment type="catalytic activity">
    <reaction evidence="2">
        <text>adenosylcob(III)inamide phosphate + GTP + H(+) = adenosylcob(III)inamide-GDP + diphosphate</text>
        <dbReference type="Rhea" id="RHEA:22712"/>
        <dbReference type="ChEBI" id="CHEBI:15378"/>
        <dbReference type="ChEBI" id="CHEBI:33019"/>
        <dbReference type="ChEBI" id="CHEBI:37565"/>
        <dbReference type="ChEBI" id="CHEBI:58502"/>
        <dbReference type="ChEBI" id="CHEBI:60487"/>
        <dbReference type="EC" id="2.7.7.62"/>
    </reaction>
</comment>
<keyword evidence="15 19" id="KW-0342">GTP-binding</keyword>
<evidence type="ECO:0000256" key="6">
    <source>
        <dbReference type="ARBA" id="ARBA00005159"/>
    </source>
</evidence>
<gene>
    <name evidence="20" type="ORF">LKD48_02235</name>
</gene>
<keyword evidence="12 19" id="KW-0547">Nucleotide-binding</keyword>